<accession>A0A7C8I752</accession>
<evidence type="ECO:0000313" key="3">
    <source>
        <dbReference type="Proteomes" id="UP000481861"/>
    </source>
</evidence>
<dbReference type="EMBL" id="JAADJZ010000017">
    <property type="protein sequence ID" value="KAF2868953.1"/>
    <property type="molecule type" value="Genomic_DNA"/>
</dbReference>
<feature type="compositionally biased region" description="Basic and acidic residues" evidence="1">
    <location>
        <begin position="558"/>
        <end position="587"/>
    </location>
</feature>
<protein>
    <submittedName>
        <fullName evidence="2">Uncharacterized protein</fullName>
    </submittedName>
</protein>
<feature type="region of interest" description="Disordered" evidence="1">
    <location>
        <begin position="558"/>
        <end position="590"/>
    </location>
</feature>
<reference evidence="2 3" key="1">
    <citation type="submission" date="2020-01" db="EMBL/GenBank/DDBJ databases">
        <authorList>
            <consortium name="DOE Joint Genome Institute"/>
            <person name="Haridas S."/>
            <person name="Albert R."/>
            <person name="Binder M."/>
            <person name="Bloem J."/>
            <person name="Labutti K."/>
            <person name="Salamov A."/>
            <person name="Andreopoulos B."/>
            <person name="Baker S.E."/>
            <person name="Barry K."/>
            <person name="Bills G."/>
            <person name="Bluhm B.H."/>
            <person name="Cannon C."/>
            <person name="Castanera R."/>
            <person name="Culley D.E."/>
            <person name="Daum C."/>
            <person name="Ezra D."/>
            <person name="Gonzalez J.B."/>
            <person name="Henrissat B."/>
            <person name="Kuo A."/>
            <person name="Liang C."/>
            <person name="Lipzen A."/>
            <person name="Lutzoni F."/>
            <person name="Magnuson J."/>
            <person name="Mondo S."/>
            <person name="Nolan M."/>
            <person name="Ohm R."/>
            <person name="Pangilinan J."/>
            <person name="Park H.-J.H."/>
            <person name="Ramirez L."/>
            <person name="Alfaro M."/>
            <person name="Sun H."/>
            <person name="Tritt A."/>
            <person name="Yoshinaga Y."/>
            <person name="Zwiers L.-H.L."/>
            <person name="Turgeon B.G."/>
            <person name="Goodwin S.B."/>
            <person name="Spatafora J.W."/>
            <person name="Crous P.W."/>
            <person name="Grigoriev I.V."/>
        </authorList>
    </citation>
    <scope>NUCLEOTIDE SEQUENCE [LARGE SCALE GENOMIC DNA]</scope>
    <source>
        <strain evidence="2 3">CBS 611.86</strain>
    </source>
</reference>
<gene>
    <name evidence="2" type="ORF">BDV95DRAFT_609214</name>
</gene>
<name>A0A7C8I752_9PLEO</name>
<proteinExistence type="predicted"/>
<dbReference type="Proteomes" id="UP000481861">
    <property type="component" value="Unassembled WGS sequence"/>
</dbReference>
<sequence length="966" mass="109392">MGLARYSHSTTAIPRCLYDIGLDVIAPSRPRPTASIALRRLILRGQSCLLRSFPPNAPVPRQHFTRRLCGGARFSIPEHAARSTGPSLGDEEIAEHEWDMSASVLEVGEAQVHEGTEEHVFFQPTRNTSKARRRSRPYSILRTLPQSAQTLYELTPPGKVDLSYASPRRFGSGGVSRYKISAPAATITLAESPMSTYSILARYIAIATALPAESEYCFRHEELGYMRERGYSQKNIEEWAAALLTQTSDSASQIFSGSEGRDSPPLFLVLLFLRRRHLKGSAFQTVLNHIEYRLRHEATGWTTLKILVIRLLRHARKNWPESIPWIASVFTTEASKILDTFAEKGGPSAGLPADFAHFSNIFLSLLASPTSLRTVLCSIHQERAQFYVLQFMADQSPPLIVTREGFRAITRTQLAHVKTNQEHEWAELKGTSWPPWKENRTAVDDDKGYEFGTSRASSILHRMYEAGYPARTWEKLAEVYAGWDIDLSPTIQTRTLLPHVQTGFRDQDDLDLLLWAARVRTTRTRREAWACFLAYESSKARPHQEVYFAMFEKLHHPERTRNHQQEEDELRKGSRREPLPGDMKEPLPDPASPLNLVYLREPVPTLDALYHRMIARGLRPTTRLLAFLIETLPDFRVVVNLLDSAKDEFGAGIDALLHGKLSHETREPVPGYLFAAFIRFLCRFGQFSHVPNANPHFVVPEDHYDKLMRDQHYVLEYAYFLLMHFRPQYRPAWTAFMHKLVFFNLTSGDHAVLNRTIIQYRMVGDMLDKINELDLDLDEQQFRLICTAARYAAQSALAKRLLSEDAHHVRTTAPHRLRKSFHQLCGTISDGNSDTEYPIPLRIPGPAALHSFVRALGILQDFEGLFSFSSWLCKNHAEVIARADAQHSGPQALYRTVVALRAALEGVLEAGQDAAPSDLIALIKAQIEGVEAWGGWPSDDAVDAYTNGRLTRQADHFMKVGRGYNN</sequence>
<dbReference type="OrthoDB" id="410701at2759"/>
<organism evidence="2 3">
    <name type="scientific">Massariosphaeria phaeospora</name>
    <dbReference type="NCBI Taxonomy" id="100035"/>
    <lineage>
        <taxon>Eukaryota</taxon>
        <taxon>Fungi</taxon>
        <taxon>Dikarya</taxon>
        <taxon>Ascomycota</taxon>
        <taxon>Pezizomycotina</taxon>
        <taxon>Dothideomycetes</taxon>
        <taxon>Pleosporomycetidae</taxon>
        <taxon>Pleosporales</taxon>
        <taxon>Pleosporales incertae sedis</taxon>
        <taxon>Massariosphaeria</taxon>
    </lineage>
</organism>
<dbReference type="AlphaFoldDB" id="A0A7C8I752"/>
<keyword evidence="3" id="KW-1185">Reference proteome</keyword>
<evidence type="ECO:0000256" key="1">
    <source>
        <dbReference type="SAM" id="MobiDB-lite"/>
    </source>
</evidence>
<evidence type="ECO:0000313" key="2">
    <source>
        <dbReference type="EMBL" id="KAF2868953.1"/>
    </source>
</evidence>
<comment type="caution">
    <text evidence="2">The sequence shown here is derived from an EMBL/GenBank/DDBJ whole genome shotgun (WGS) entry which is preliminary data.</text>
</comment>